<keyword evidence="3" id="KW-1185">Reference proteome</keyword>
<evidence type="ECO:0000313" key="2">
    <source>
        <dbReference type="EMBL" id="MDW2796415.1"/>
    </source>
</evidence>
<dbReference type="InterPro" id="IPR000905">
    <property type="entry name" value="Gcp-like_dom"/>
</dbReference>
<evidence type="ECO:0000313" key="3">
    <source>
        <dbReference type="Proteomes" id="UP001276854"/>
    </source>
</evidence>
<sequence length="116" mass="12353">MAIHLSGGTTELLQVEKKGEGFDITLLGGTRDLNAGQLVDRVGVAMGLPFPAGPSLEQLALRYDGPPVTVSSAVRGLECSFSGPETALLRMWEQRELPAEGIAFATLRCIANTLER</sequence>
<protein>
    <submittedName>
        <fullName evidence="2">O-sialoglycoprotein endopeptidase</fullName>
    </submittedName>
</protein>
<evidence type="ECO:0000259" key="1">
    <source>
        <dbReference type="Pfam" id="PF00814"/>
    </source>
</evidence>
<gene>
    <name evidence="2" type="ORF">RZO55_02295</name>
</gene>
<dbReference type="Gene3D" id="3.30.420.40">
    <property type="match status" value="1"/>
</dbReference>
<proteinExistence type="predicted"/>
<dbReference type="Proteomes" id="UP001276854">
    <property type="component" value="Unassembled WGS sequence"/>
</dbReference>
<dbReference type="Pfam" id="PF00814">
    <property type="entry name" value="TsaD"/>
    <property type="match status" value="1"/>
</dbReference>
<organism evidence="2 3">
    <name type="scientific">Clostridium boliviensis</name>
    <dbReference type="NCBI Taxonomy" id="318465"/>
    <lineage>
        <taxon>Bacteria</taxon>
        <taxon>Bacillati</taxon>
        <taxon>Bacillota</taxon>
        <taxon>Clostridia</taxon>
        <taxon>Eubacteriales</taxon>
        <taxon>Clostridiaceae</taxon>
        <taxon>Clostridium</taxon>
    </lineage>
</organism>
<accession>A0ABU4GFM7</accession>
<name>A0ABU4GFM7_9CLOT</name>
<feature type="non-terminal residue" evidence="2">
    <location>
        <position position="116"/>
    </location>
</feature>
<comment type="caution">
    <text evidence="2">The sequence shown here is derived from an EMBL/GenBank/DDBJ whole genome shotgun (WGS) entry which is preliminary data.</text>
</comment>
<dbReference type="EMBL" id="JAWONS010000039">
    <property type="protein sequence ID" value="MDW2796415.1"/>
    <property type="molecule type" value="Genomic_DNA"/>
</dbReference>
<feature type="domain" description="Gcp-like" evidence="1">
    <location>
        <begin position="3"/>
        <end position="110"/>
    </location>
</feature>
<reference evidence="2 3" key="1">
    <citation type="submission" date="2023-10" db="EMBL/GenBank/DDBJ databases">
        <title>A novel Glycoside Hydrolase 43-Like Enzyme from Clostrdium boliviensis is an Endo-xylanase, and a Candidate for Xylooligosaccharides Production from Different Xylan Substrates.</title>
        <authorList>
            <person name="Alvarez M.T."/>
            <person name="Rocabado-Villegas L.R."/>
            <person name="Salas-Veizaga D.M."/>
            <person name="Linares-Pasten J.A."/>
            <person name="Gudmundsdottir E.E."/>
            <person name="Hreggvidsson G.O."/>
            <person name="Adlercreutz P."/>
            <person name="Nordberg Karlsson E."/>
        </authorList>
    </citation>
    <scope>NUCLEOTIDE SEQUENCE [LARGE SCALE GENOMIC DNA]</scope>
    <source>
        <strain evidence="2 3">E-1</strain>
    </source>
</reference>